<dbReference type="SMART" id="SM00028">
    <property type="entry name" value="TPR"/>
    <property type="match status" value="8"/>
</dbReference>
<evidence type="ECO:0000256" key="1">
    <source>
        <dbReference type="ARBA" id="ARBA00022737"/>
    </source>
</evidence>
<dbReference type="PROSITE" id="PS50005">
    <property type="entry name" value="TPR"/>
    <property type="match status" value="2"/>
</dbReference>
<proteinExistence type="predicted"/>
<dbReference type="PANTHER" id="PTHR45586:SF1">
    <property type="entry name" value="LIPOPOLYSACCHARIDE ASSEMBLY PROTEIN B"/>
    <property type="match status" value="1"/>
</dbReference>
<dbReference type="InterPro" id="IPR019734">
    <property type="entry name" value="TPR_rpt"/>
</dbReference>
<feature type="compositionally biased region" description="Polar residues" evidence="4">
    <location>
        <begin position="621"/>
        <end position="630"/>
    </location>
</feature>
<keyword evidence="6" id="KW-1185">Reference proteome</keyword>
<dbReference type="Pfam" id="PF13414">
    <property type="entry name" value="TPR_11"/>
    <property type="match status" value="1"/>
</dbReference>
<organism evidence="5 6">
    <name type="scientific">Oceaniradius stylonematis</name>
    <dbReference type="NCBI Taxonomy" id="2184161"/>
    <lineage>
        <taxon>Bacteria</taxon>
        <taxon>Pseudomonadati</taxon>
        <taxon>Pseudomonadota</taxon>
        <taxon>Alphaproteobacteria</taxon>
        <taxon>Hyphomicrobiales</taxon>
        <taxon>Ahrensiaceae</taxon>
        <taxon>Oceaniradius</taxon>
    </lineage>
</organism>
<name>A0A3A8ABZ7_9HYPH</name>
<reference evidence="5 6" key="1">
    <citation type="journal article" date="2018" name="Int. J. Syst. Bacteriol.">
        <title>Oceaniradius stylonemae gen. nov., sp. nov., isolated from a red alga, Stylonema cornu-cervi.</title>
        <authorList>
            <person name="Jeong S."/>
        </authorList>
    </citation>
    <scope>NUCLEOTIDE SEQUENCE [LARGE SCALE GENOMIC DNA]</scope>
    <source>
        <strain evidence="5 6">StC1</strain>
    </source>
</reference>
<dbReference type="InterPro" id="IPR051012">
    <property type="entry name" value="CellSynth/LPSAsmb/PSIAsmb"/>
</dbReference>
<comment type="caution">
    <text evidence="5">The sequence shown here is derived from an EMBL/GenBank/DDBJ whole genome shotgun (WGS) entry which is preliminary data.</text>
</comment>
<evidence type="ECO:0000256" key="3">
    <source>
        <dbReference type="PROSITE-ProRule" id="PRU00339"/>
    </source>
</evidence>
<accession>A0A3A8ABZ7</accession>
<evidence type="ECO:0000313" key="5">
    <source>
        <dbReference type="EMBL" id="RKF06848.1"/>
    </source>
</evidence>
<keyword evidence="1" id="KW-0677">Repeat</keyword>
<dbReference type="InterPro" id="IPR011990">
    <property type="entry name" value="TPR-like_helical_dom_sf"/>
</dbReference>
<dbReference type="Proteomes" id="UP000246132">
    <property type="component" value="Unassembled WGS sequence"/>
</dbReference>
<feature type="region of interest" description="Disordered" evidence="4">
    <location>
        <begin position="601"/>
        <end position="630"/>
    </location>
</feature>
<dbReference type="Pfam" id="PF13432">
    <property type="entry name" value="TPR_16"/>
    <property type="match status" value="2"/>
</dbReference>
<dbReference type="Gene3D" id="1.25.40.10">
    <property type="entry name" value="Tetratricopeptide repeat domain"/>
    <property type="match status" value="4"/>
</dbReference>
<feature type="repeat" description="TPR" evidence="3">
    <location>
        <begin position="520"/>
        <end position="553"/>
    </location>
</feature>
<gene>
    <name evidence="5" type="ORF">DEM25_009370</name>
</gene>
<keyword evidence="2 3" id="KW-0802">TPR repeat</keyword>
<dbReference type="SUPFAM" id="SSF48452">
    <property type="entry name" value="TPR-like"/>
    <property type="match status" value="3"/>
</dbReference>
<feature type="repeat" description="TPR" evidence="3">
    <location>
        <begin position="451"/>
        <end position="484"/>
    </location>
</feature>
<dbReference type="AlphaFoldDB" id="A0A3A8ABZ7"/>
<sequence length="630" mass="68764">MRRDCRRATKAPCWRVNRNKPPIHGYRPPMTASFAKSSTLALMALATALAVQPRPGIASADPAPGFHAPTRTFAGAFLAANAARERFDFGEAARYYDEALRFDPGNPGLRRDLMISLVTDGQIGAAVPHAEILKDEADVERIARLVLGVEAIRENRYLDAEPTLILAVENDLERLLTGILRAWARHGAGDTDGALDLIDGLRGPDWFDLFSSYHGALIADAAGRADQARTRYADGMNNAAGGSASPLTYLRLAEANARFLARTGELAEAREVIGRGLGTAPNNPDLLAASGTIDTPAGSRNVIDTPQLGAGEILLNLGSAINRDGAEDFAALYLELARSMAPENAQILFELGGIAEKLGQPERAIRYYASVPADSPLARIADLQRGLALSALDRHDEAKATLAALIEDNPDDFRGYLALGGVYASLKEFEEAADVYEAAVTRLDLDDSRFWQMHYRLGIAYERTDRWPEAERTFKHTLTLSPDQPDVLNYLGYSWVDMNMHLDEGIEMIRTAVEQRPRDGYIVDSLGWAYYRLGEFENAVEHLERATDLRPRDSIINDHLGDAYWRVGRKLEATYQWSRALAMEGEDDALAEIRAKLDAANAGEEPAIAESRVDSGAAEQASDTAGGNDG</sequence>
<evidence type="ECO:0000256" key="4">
    <source>
        <dbReference type="SAM" id="MobiDB-lite"/>
    </source>
</evidence>
<dbReference type="Pfam" id="PF13176">
    <property type="entry name" value="TPR_7"/>
    <property type="match status" value="1"/>
</dbReference>
<dbReference type="PANTHER" id="PTHR45586">
    <property type="entry name" value="TPR REPEAT-CONTAINING PROTEIN PA4667"/>
    <property type="match status" value="1"/>
</dbReference>
<dbReference type="EMBL" id="QFWV02000005">
    <property type="protein sequence ID" value="RKF06848.1"/>
    <property type="molecule type" value="Genomic_DNA"/>
</dbReference>
<evidence type="ECO:0000256" key="2">
    <source>
        <dbReference type="ARBA" id="ARBA00022803"/>
    </source>
</evidence>
<protein>
    <submittedName>
        <fullName evidence="5">Tetratricopeptide repeat protein</fullName>
    </submittedName>
</protein>
<evidence type="ECO:0000313" key="6">
    <source>
        <dbReference type="Proteomes" id="UP000246132"/>
    </source>
</evidence>